<dbReference type="AlphaFoldDB" id="A0A1I4QIK3"/>
<dbReference type="Pfam" id="PF03958">
    <property type="entry name" value="Secretin_N"/>
    <property type="match status" value="1"/>
</dbReference>
<gene>
    <name evidence="2" type="ORF">SAMN05216217_104185</name>
</gene>
<dbReference type="Proteomes" id="UP000243629">
    <property type="component" value="Unassembled WGS sequence"/>
</dbReference>
<evidence type="ECO:0000313" key="3">
    <source>
        <dbReference type="Proteomes" id="UP000243629"/>
    </source>
</evidence>
<dbReference type="RefSeq" id="WP_093474140.1">
    <property type="nucleotide sequence ID" value="NZ_FOUI01000004.1"/>
</dbReference>
<dbReference type="InterPro" id="IPR005644">
    <property type="entry name" value="NolW-like"/>
</dbReference>
<accession>A0A1I4QIK3</accession>
<feature type="domain" description="NolW-like" evidence="1">
    <location>
        <begin position="23"/>
        <end position="78"/>
    </location>
</feature>
<evidence type="ECO:0000313" key="2">
    <source>
        <dbReference type="EMBL" id="SFM39891.1"/>
    </source>
</evidence>
<sequence>MKALALLLTLFWTVTVQASLSSIELSYNSAEDLLPAIQPLLQDNERISGHGNLLLLNAPEQRHAEILALIRQLDRPARRLRISVINDSNQMQSSSGYRIDGSTDSNPQVIIGQPRQNTNEARIIRRQTLGSGTGTRQILASEGRPVLIHSGQSVPLTSISTDQYGRPQINTEYRDALQGFYATVRLHGSTASIDIETRQDSVNQGRPGTIDMQRSNTRVSVPLGQWVTIGNLDDSGRDRESDIGRRISTRNQQNTSIRLMVEALD</sequence>
<reference evidence="3" key="1">
    <citation type="submission" date="2016-10" db="EMBL/GenBank/DDBJ databases">
        <authorList>
            <person name="Varghese N."/>
            <person name="Submissions S."/>
        </authorList>
    </citation>
    <scope>NUCLEOTIDE SEQUENCE [LARGE SCALE GENOMIC DNA]</scope>
    <source>
        <strain evidence="3">DSM 24213</strain>
    </source>
</reference>
<organism evidence="2 3">
    <name type="scientific">Halopseudomonas yangmingensis</name>
    <dbReference type="NCBI Taxonomy" id="1720063"/>
    <lineage>
        <taxon>Bacteria</taxon>
        <taxon>Pseudomonadati</taxon>
        <taxon>Pseudomonadota</taxon>
        <taxon>Gammaproteobacteria</taxon>
        <taxon>Pseudomonadales</taxon>
        <taxon>Pseudomonadaceae</taxon>
        <taxon>Halopseudomonas</taxon>
    </lineage>
</organism>
<dbReference type="STRING" id="1720063.SAMN05216217_104185"/>
<evidence type="ECO:0000259" key="1">
    <source>
        <dbReference type="Pfam" id="PF03958"/>
    </source>
</evidence>
<dbReference type="EMBL" id="FOUI01000004">
    <property type="protein sequence ID" value="SFM39891.1"/>
    <property type="molecule type" value="Genomic_DNA"/>
</dbReference>
<proteinExistence type="predicted"/>
<name>A0A1I4QIK3_9GAMM</name>
<keyword evidence="3" id="KW-1185">Reference proteome</keyword>
<protein>
    <submittedName>
        <fullName evidence="2">Type II/III secretion system short domain-containing protein</fullName>
    </submittedName>
</protein>